<proteinExistence type="predicted"/>
<dbReference type="Proteomes" id="UP000251721">
    <property type="component" value="Unassembled WGS sequence"/>
</dbReference>
<evidence type="ECO:0000313" key="2">
    <source>
        <dbReference type="Proteomes" id="UP000251721"/>
    </source>
</evidence>
<name>A0A2X3FWY3_KLEPN</name>
<organism evidence="1 2">
    <name type="scientific">Klebsiella pneumoniae</name>
    <dbReference type="NCBI Taxonomy" id="573"/>
    <lineage>
        <taxon>Bacteria</taxon>
        <taxon>Pseudomonadati</taxon>
        <taxon>Pseudomonadota</taxon>
        <taxon>Gammaproteobacteria</taxon>
        <taxon>Enterobacterales</taxon>
        <taxon>Enterobacteriaceae</taxon>
        <taxon>Klebsiella/Raoultella group</taxon>
        <taxon>Klebsiella</taxon>
        <taxon>Klebsiella pneumoniae complex</taxon>
    </lineage>
</organism>
<accession>A0A2X3FWY3</accession>
<gene>
    <name evidence="1" type="ORF">NCTC13465_06322</name>
</gene>
<reference evidence="1 2" key="1">
    <citation type="submission" date="2018-06" db="EMBL/GenBank/DDBJ databases">
        <authorList>
            <consortium name="Pathogen Informatics"/>
            <person name="Doyle S."/>
        </authorList>
    </citation>
    <scope>NUCLEOTIDE SEQUENCE [LARGE SCALE GENOMIC DNA]</scope>
    <source>
        <strain evidence="1 2">NCTC13465</strain>
    </source>
</reference>
<dbReference type="EMBL" id="UAWQ01000020">
    <property type="protein sequence ID" value="SQC60008.1"/>
    <property type="molecule type" value="Genomic_DNA"/>
</dbReference>
<evidence type="ECO:0000313" key="1">
    <source>
        <dbReference type="EMBL" id="SQC60008.1"/>
    </source>
</evidence>
<sequence>MRSPSLPNRGAEISADTPGTAAIIPARKAILLLSGAIDLINSARIGPIEPLHNWITRVVKNRLITSPG</sequence>
<protein>
    <submittedName>
        <fullName evidence="1">Uncharacterized protein</fullName>
    </submittedName>
</protein>
<dbReference type="AlphaFoldDB" id="A0A2X3FWY3"/>